<dbReference type="Proteomes" id="UP000033434">
    <property type="component" value="Unassembled WGS sequence"/>
</dbReference>
<name>A0A0F6A6E2_9GAMM</name>
<proteinExistence type="predicted"/>
<dbReference type="AlphaFoldDB" id="A0A0F6A6E2"/>
<dbReference type="EMBL" id="AUXW01000187">
    <property type="protein sequence ID" value="KKE81396.1"/>
    <property type="molecule type" value="Genomic_DNA"/>
</dbReference>
<protein>
    <submittedName>
        <fullName evidence="1">Uncharacterized protein</fullName>
    </submittedName>
</protein>
<comment type="caution">
    <text evidence="1">The sequence shown here is derived from an EMBL/GenBank/DDBJ whole genome shotgun (WGS) entry which is preliminary data.</text>
</comment>
<organism evidence="1 2">
    <name type="scientific">Pseudoalteromonas luteoviolacea S4054</name>
    <dbReference type="NCBI Taxonomy" id="1129367"/>
    <lineage>
        <taxon>Bacteria</taxon>
        <taxon>Pseudomonadati</taxon>
        <taxon>Pseudomonadota</taxon>
        <taxon>Gammaproteobacteria</taxon>
        <taxon>Alteromonadales</taxon>
        <taxon>Pseudoalteromonadaceae</taxon>
        <taxon>Pseudoalteromonas</taxon>
    </lineage>
</organism>
<reference evidence="1 2" key="1">
    <citation type="journal article" date="2015" name="BMC Genomics">
        <title>Genome mining reveals unlocked bioactive potential of marine Gram-negative bacteria.</title>
        <authorList>
            <person name="Machado H."/>
            <person name="Sonnenschein E.C."/>
            <person name="Melchiorsen J."/>
            <person name="Gram L."/>
        </authorList>
    </citation>
    <scope>NUCLEOTIDE SEQUENCE [LARGE SCALE GENOMIC DNA]</scope>
    <source>
        <strain evidence="1 2">S4054</strain>
    </source>
</reference>
<sequence length="48" mass="5429">MHISLKLRSAKIKLVKKLCHFKPTLSQEKIGELWTGAVPGLLTNLTVW</sequence>
<evidence type="ECO:0000313" key="1">
    <source>
        <dbReference type="EMBL" id="KKE81396.1"/>
    </source>
</evidence>
<gene>
    <name evidence="1" type="ORF">N479_02640</name>
</gene>
<evidence type="ECO:0000313" key="2">
    <source>
        <dbReference type="Proteomes" id="UP000033434"/>
    </source>
</evidence>
<accession>A0A0F6A6E2</accession>